<dbReference type="EMBL" id="JASCZI010031813">
    <property type="protein sequence ID" value="MED6127472.1"/>
    <property type="molecule type" value="Genomic_DNA"/>
</dbReference>
<comment type="caution">
    <text evidence="2">The sequence shown here is derived from an EMBL/GenBank/DDBJ whole genome shotgun (WGS) entry which is preliminary data.</text>
</comment>
<feature type="compositionally biased region" description="Acidic residues" evidence="1">
    <location>
        <begin position="34"/>
        <end position="47"/>
    </location>
</feature>
<name>A0ABU6RTW3_9FABA</name>
<feature type="region of interest" description="Disordered" evidence="1">
    <location>
        <begin position="27"/>
        <end position="47"/>
    </location>
</feature>
<evidence type="ECO:0000313" key="2">
    <source>
        <dbReference type="EMBL" id="MED6127472.1"/>
    </source>
</evidence>
<gene>
    <name evidence="2" type="ORF">PIB30_088447</name>
</gene>
<sequence length="127" mass="15172">MWRNWTHQTKLSKIEKGREEQEFKKKQKAYMSWENEDDSSTDSDDDEVENICLMANDEKILNSPPLEYPCYVTNNRFKTAFNEELYNTIVKNKKVIAECCIDLDEDEYPEVKEQISLRGWRRLLAPK</sequence>
<protein>
    <submittedName>
        <fullName evidence="2">Uncharacterized protein</fullName>
    </submittedName>
</protein>
<evidence type="ECO:0000256" key="1">
    <source>
        <dbReference type="SAM" id="MobiDB-lite"/>
    </source>
</evidence>
<proteinExistence type="predicted"/>
<accession>A0ABU6RTW3</accession>
<evidence type="ECO:0000313" key="3">
    <source>
        <dbReference type="Proteomes" id="UP001341840"/>
    </source>
</evidence>
<reference evidence="2 3" key="1">
    <citation type="journal article" date="2023" name="Plants (Basel)">
        <title>Bridging the Gap: Combining Genomics and Transcriptomics Approaches to Understand Stylosanthes scabra, an Orphan Legume from the Brazilian Caatinga.</title>
        <authorList>
            <person name="Ferreira-Neto J.R.C."/>
            <person name="da Silva M.D."/>
            <person name="Binneck E."/>
            <person name="de Melo N.F."/>
            <person name="da Silva R.H."/>
            <person name="de Melo A.L.T.M."/>
            <person name="Pandolfi V."/>
            <person name="Bustamante F.O."/>
            <person name="Brasileiro-Vidal A.C."/>
            <person name="Benko-Iseppon A.M."/>
        </authorList>
    </citation>
    <scope>NUCLEOTIDE SEQUENCE [LARGE SCALE GENOMIC DNA]</scope>
    <source>
        <tissue evidence="2">Leaves</tissue>
    </source>
</reference>
<organism evidence="2 3">
    <name type="scientific">Stylosanthes scabra</name>
    <dbReference type="NCBI Taxonomy" id="79078"/>
    <lineage>
        <taxon>Eukaryota</taxon>
        <taxon>Viridiplantae</taxon>
        <taxon>Streptophyta</taxon>
        <taxon>Embryophyta</taxon>
        <taxon>Tracheophyta</taxon>
        <taxon>Spermatophyta</taxon>
        <taxon>Magnoliopsida</taxon>
        <taxon>eudicotyledons</taxon>
        <taxon>Gunneridae</taxon>
        <taxon>Pentapetalae</taxon>
        <taxon>rosids</taxon>
        <taxon>fabids</taxon>
        <taxon>Fabales</taxon>
        <taxon>Fabaceae</taxon>
        <taxon>Papilionoideae</taxon>
        <taxon>50 kb inversion clade</taxon>
        <taxon>dalbergioids sensu lato</taxon>
        <taxon>Dalbergieae</taxon>
        <taxon>Pterocarpus clade</taxon>
        <taxon>Stylosanthes</taxon>
    </lineage>
</organism>
<dbReference type="Proteomes" id="UP001341840">
    <property type="component" value="Unassembled WGS sequence"/>
</dbReference>
<keyword evidence="3" id="KW-1185">Reference proteome</keyword>